<reference evidence="2" key="1">
    <citation type="journal article" date="2019" name="Int. J. Syst. Evol. Microbiol.">
        <title>The Global Catalogue of Microorganisms (GCM) 10K type strain sequencing project: providing services to taxonomists for standard genome sequencing and annotation.</title>
        <authorList>
            <consortium name="The Broad Institute Genomics Platform"/>
            <consortium name="The Broad Institute Genome Sequencing Center for Infectious Disease"/>
            <person name="Wu L."/>
            <person name="Ma J."/>
        </authorList>
    </citation>
    <scope>NUCLEOTIDE SEQUENCE [LARGE SCALE GENOMIC DNA]</scope>
    <source>
        <strain evidence="2">CCUG 49452</strain>
    </source>
</reference>
<comment type="caution">
    <text evidence="1">The sequence shown here is derived from an EMBL/GenBank/DDBJ whole genome shotgun (WGS) entry which is preliminary data.</text>
</comment>
<evidence type="ECO:0000313" key="2">
    <source>
        <dbReference type="Proteomes" id="UP001596001"/>
    </source>
</evidence>
<dbReference type="Proteomes" id="UP001596001">
    <property type="component" value="Unassembled WGS sequence"/>
</dbReference>
<evidence type="ECO:0000313" key="1">
    <source>
        <dbReference type="EMBL" id="MFC4790022.1"/>
    </source>
</evidence>
<gene>
    <name evidence="1" type="ORF">ACFO6X_13630</name>
</gene>
<organism evidence="1 2">
    <name type="scientific">Giesbergeria sinuosa</name>
    <dbReference type="NCBI Taxonomy" id="80883"/>
    <lineage>
        <taxon>Bacteria</taxon>
        <taxon>Pseudomonadati</taxon>
        <taxon>Pseudomonadota</taxon>
        <taxon>Betaproteobacteria</taxon>
        <taxon>Burkholderiales</taxon>
        <taxon>Comamonadaceae</taxon>
        <taxon>Giesbergeria</taxon>
    </lineage>
</organism>
<sequence length="132" mass="14561">MRLQARKHLRQTHHTVLWWVCGLLLALAPALGQMHRVLHGGHGVVAPLSAAAPHLQQHHRGDDEGLPRLFGVHSSADCLLLDQWTWVQPNIHLPTLPPLAPVAPVPAPPYWHTGMVQVAAFQARAPPVFWLG</sequence>
<accession>A0ABV9QI51</accession>
<keyword evidence="2" id="KW-1185">Reference proteome</keyword>
<dbReference type="RefSeq" id="WP_382433973.1">
    <property type="nucleotide sequence ID" value="NZ_JBHSHJ010000013.1"/>
</dbReference>
<evidence type="ECO:0008006" key="3">
    <source>
        <dbReference type="Google" id="ProtNLM"/>
    </source>
</evidence>
<proteinExistence type="predicted"/>
<protein>
    <recommendedName>
        <fullName evidence="3">Secreted protein</fullName>
    </recommendedName>
</protein>
<name>A0ABV9QI51_9BURK</name>
<dbReference type="EMBL" id="JBHSHJ010000013">
    <property type="protein sequence ID" value="MFC4790022.1"/>
    <property type="molecule type" value="Genomic_DNA"/>
</dbReference>